<evidence type="ECO:0000256" key="9">
    <source>
        <dbReference type="PROSITE-ProRule" id="PRU01248"/>
    </source>
</evidence>
<dbReference type="SUPFAM" id="SSF56349">
    <property type="entry name" value="DNA breaking-rejoining enzymes"/>
    <property type="match status" value="1"/>
</dbReference>
<evidence type="ECO:0000256" key="10">
    <source>
        <dbReference type="SAM" id="MobiDB-lite"/>
    </source>
</evidence>
<dbReference type="GO" id="GO:0003677">
    <property type="term" value="F:DNA binding"/>
    <property type="evidence" value="ECO:0007669"/>
    <property type="project" value="UniProtKB-UniRule"/>
</dbReference>
<organism evidence="13 14">
    <name type="scientific">Candidatus Nealsonbacteria bacterium CG23_combo_of_CG06-09_8_20_14_all_40_13</name>
    <dbReference type="NCBI Taxonomy" id="1974724"/>
    <lineage>
        <taxon>Bacteria</taxon>
        <taxon>Candidatus Nealsoniibacteriota</taxon>
    </lineage>
</organism>
<keyword evidence="4" id="KW-0159">Chromosome partition</keyword>
<dbReference type="InterPro" id="IPR013762">
    <property type="entry name" value="Integrase-like_cat_sf"/>
</dbReference>
<protein>
    <recommendedName>
        <fullName evidence="15">Tyrosine recombinase XerC</fullName>
    </recommendedName>
</protein>
<dbReference type="Pfam" id="PF02899">
    <property type="entry name" value="Phage_int_SAM_1"/>
    <property type="match status" value="1"/>
</dbReference>
<keyword evidence="3" id="KW-0132">Cell division</keyword>
<dbReference type="InterPro" id="IPR004107">
    <property type="entry name" value="Integrase_SAM-like_N"/>
</dbReference>
<dbReference type="PROSITE" id="PS51898">
    <property type="entry name" value="TYR_RECOMBINASE"/>
    <property type="match status" value="1"/>
</dbReference>
<evidence type="ECO:0000256" key="4">
    <source>
        <dbReference type="ARBA" id="ARBA00022829"/>
    </source>
</evidence>
<dbReference type="PANTHER" id="PTHR30349">
    <property type="entry name" value="PHAGE INTEGRASE-RELATED"/>
    <property type="match status" value="1"/>
</dbReference>
<keyword evidence="8" id="KW-0131">Cell cycle</keyword>
<dbReference type="InterPro" id="IPR010998">
    <property type="entry name" value="Integrase_recombinase_N"/>
</dbReference>
<dbReference type="InterPro" id="IPR011010">
    <property type="entry name" value="DNA_brk_join_enz"/>
</dbReference>
<evidence type="ECO:0000256" key="1">
    <source>
        <dbReference type="ARBA" id="ARBA00004496"/>
    </source>
</evidence>
<dbReference type="CDD" id="cd00798">
    <property type="entry name" value="INT_XerDC_C"/>
    <property type="match status" value="1"/>
</dbReference>
<feature type="domain" description="Tyr recombinase" evidence="11">
    <location>
        <begin position="117"/>
        <end position="309"/>
    </location>
</feature>
<name>A0A2G9YQ22_9BACT</name>
<feature type="compositionally biased region" description="Basic and acidic residues" evidence="10">
    <location>
        <begin position="312"/>
        <end position="327"/>
    </location>
</feature>
<dbReference type="PANTHER" id="PTHR30349:SF77">
    <property type="entry name" value="TYROSINE RECOMBINASE XERC"/>
    <property type="match status" value="1"/>
</dbReference>
<comment type="caution">
    <text evidence="13">The sequence shown here is derived from an EMBL/GenBank/DDBJ whole genome shotgun (WGS) entry which is preliminary data.</text>
</comment>
<gene>
    <name evidence="13" type="ORF">COX39_03475</name>
</gene>
<evidence type="ECO:0000313" key="13">
    <source>
        <dbReference type="EMBL" id="PIP21328.1"/>
    </source>
</evidence>
<dbReference type="GO" id="GO:0006310">
    <property type="term" value="P:DNA recombination"/>
    <property type="evidence" value="ECO:0007669"/>
    <property type="project" value="UniProtKB-KW"/>
</dbReference>
<keyword evidence="2" id="KW-0963">Cytoplasm</keyword>
<proteinExistence type="predicted"/>
<accession>A0A2G9YQ22</accession>
<evidence type="ECO:0000256" key="3">
    <source>
        <dbReference type="ARBA" id="ARBA00022618"/>
    </source>
</evidence>
<keyword evidence="7" id="KW-0233">DNA recombination</keyword>
<evidence type="ECO:0000256" key="6">
    <source>
        <dbReference type="ARBA" id="ARBA00023125"/>
    </source>
</evidence>
<dbReference type="Gene3D" id="1.10.443.10">
    <property type="entry name" value="Intergrase catalytic core"/>
    <property type="match status" value="1"/>
</dbReference>
<comment type="subcellular location">
    <subcellularLocation>
        <location evidence="1">Cytoplasm</location>
    </subcellularLocation>
</comment>
<dbReference type="SUPFAM" id="SSF47823">
    <property type="entry name" value="lambda integrase-like, N-terminal domain"/>
    <property type="match status" value="1"/>
</dbReference>
<dbReference type="NCBIfam" id="NF040815">
    <property type="entry name" value="recomb_XerA_Arch"/>
    <property type="match status" value="1"/>
</dbReference>
<dbReference type="AlphaFoldDB" id="A0A2G9YQ22"/>
<dbReference type="GO" id="GO:0005737">
    <property type="term" value="C:cytoplasm"/>
    <property type="evidence" value="ECO:0007669"/>
    <property type="project" value="UniProtKB-SubCell"/>
</dbReference>
<dbReference type="InterPro" id="IPR044068">
    <property type="entry name" value="CB"/>
</dbReference>
<evidence type="ECO:0000256" key="2">
    <source>
        <dbReference type="ARBA" id="ARBA00022490"/>
    </source>
</evidence>
<dbReference type="GO" id="GO:0007059">
    <property type="term" value="P:chromosome segregation"/>
    <property type="evidence" value="ECO:0007669"/>
    <property type="project" value="UniProtKB-KW"/>
</dbReference>
<dbReference type="PROSITE" id="PS51900">
    <property type="entry name" value="CB"/>
    <property type="match status" value="1"/>
</dbReference>
<dbReference type="Pfam" id="PF00589">
    <property type="entry name" value="Phage_integrase"/>
    <property type="match status" value="1"/>
</dbReference>
<dbReference type="GO" id="GO:0015074">
    <property type="term" value="P:DNA integration"/>
    <property type="evidence" value="ECO:0007669"/>
    <property type="project" value="UniProtKB-KW"/>
</dbReference>
<feature type="region of interest" description="Disordered" evidence="10">
    <location>
        <begin position="312"/>
        <end position="346"/>
    </location>
</feature>
<keyword evidence="5" id="KW-0229">DNA integration</keyword>
<dbReference type="InterPro" id="IPR050090">
    <property type="entry name" value="Tyrosine_recombinase_XerCD"/>
</dbReference>
<reference evidence="13 14" key="1">
    <citation type="submission" date="2017-09" db="EMBL/GenBank/DDBJ databases">
        <title>Depth-based differentiation of microbial function through sediment-hosted aquifers and enrichment of novel symbionts in the deep terrestrial subsurface.</title>
        <authorList>
            <person name="Probst A.J."/>
            <person name="Ladd B."/>
            <person name="Jarett J.K."/>
            <person name="Geller-Mcgrath D.E."/>
            <person name="Sieber C.M."/>
            <person name="Emerson J.B."/>
            <person name="Anantharaman K."/>
            <person name="Thomas B.C."/>
            <person name="Malmstrom R."/>
            <person name="Stieglmeier M."/>
            <person name="Klingl A."/>
            <person name="Woyke T."/>
            <person name="Ryan C.M."/>
            <person name="Banfield J.F."/>
        </authorList>
    </citation>
    <scope>NUCLEOTIDE SEQUENCE [LARGE SCALE GENOMIC DNA]</scope>
    <source>
        <strain evidence="13">CG23_combo_of_CG06-09_8_20_14_all_40_13</strain>
    </source>
</reference>
<dbReference type="GO" id="GO:0051301">
    <property type="term" value="P:cell division"/>
    <property type="evidence" value="ECO:0007669"/>
    <property type="project" value="UniProtKB-KW"/>
</dbReference>
<dbReference type="Proteomes" id="UP000231567">
    <property type="component" value="Unassembled WGS sequence"/>
</dbReference>
<dbReference type="Gene3D" id="1.10.150.130">
    <property type="match status" value="1"/>
</dbReference>
<evidence type="ECO:0000256" key="7">
    <source>
        <dbReference type="ARBA" id="ARBA00023172"/>
    </source>
</evidence>
<dbReference type="EMBL" id="PCRM01000045">
    <property type="protein sequence ID" value="PIP21328.1"/>
    <property type="molecule type" value="Genomic_DNA"/>
</dbReference>
<evidence type="ECO:0000259" key="11">
    <source>
        <dbReference type="PROSITE" id="PS51898"/>
    </source>
</evidence>
<keyword evidence="6 9" id="KW-0238">DNA-binding</keyword>
<feature type="domain" description="Core-binding (CB)" evidence="12">
    <location>
        <begin position="5"/>
        <end position="97"/>
    </location>
</feature>
<evidence type="ECO:0000259" key="12">
    <source>
        <dbReference type="PROSITE" id="PS51900"/>
    </source>
</evidence>
<evidence type="ECO:0000313" key="14">
    <source>
        <dbReference type="Proteomes" id="UP000231567"/>
    </source>
</evidence>
<evidence type="ECO:0008006" key="15">
    <source>
        <dbReference type="Google" id="ProtNLM"/>
    </source>
</evidence>
<sequence>MEISSELDKYSKQFLVYLEVEKGHSPLTIRNYRHYLGRFFSWAEKQNASGPADITLELVRNFRIYLNRIGGEQEHNLKKITQNYHLIAIRSFLKYLAKRDVKSLAPEKIELAKTGERQINFLNSEEVNRLISAPKTDNLIGLRDRAILETLFSTGLRVSELCSLNRDQINLKSGEFSVKGKGGKVRVVFLSQPAKTAIENYLKRRNDKDKALFIRHGRKKKPLQPLPEEPKKGWRLTARTVQRILNKYGKKAGIVKKVCPHAIRHSFATDLLMAGGDIRSVQALLGHASITSTQIYTHVTDQHLKEIHQAFHGKQRNEVQEKPKPETKIVPNEASRSGGAKENKNG</sequence>
<evidence type="ECO:0000256" key="5">
    <source>
        <dbReference type="ARBA" id="ARBA00022908"/>
    </source>
</evidence>
<evidence type="ECO:0000256" key="8">
    <source>
        <dbReference type="ARBA" id="ARBA00023306"/>
    </source>
</evidence>
<dbReference type="InterPro" id="IPR002104">
    <property type="entry name" value="Integrase_catalytic"/>
</dbReference>